<organism evidence="5 6">
    <name type="scientific">Thermobispora bispora (strain ATCC 19993 / DSM 43833 / CBS 139.67 / JCM 10125 / KCTC 9307 / NBRC 14880 / R51)</name>
    <dbReference type="NCBI Taxonomy" id="469371"/>
    <lineage>
        <taxon>Bacteria</taxon>
        <taxon>Bacillati</taxon>
        <taxon>Actinomycetota</taxon>
        <taxon>Actinomycetes</taxon>
        <taxon>Streptosporangiales</taxon>
        <taxon>Streptosporangiaceae</taxon>
        <taxon>Thermobispora</taxon>
    </lineage>
</organism>
<dbReference type="AlphaFoldDB" id="D6Y3S9"/>
<feature type="transmembrane region" description="Helical" evidence="1">
    <location>
        <begin position="499"/>
        <end position="522"/>
    </location>
</feature>
<feature type="transmembrane region" description="Helical" evidence="1">
    <location>
        <begin position="565"/>
        <end position="584"/>
    </location>
</feature>
<dbReference type="Proteomes" id="UP000006640">
    <property type="component" value="Chromosome"/>
</dbReference>
<protein>
    <submittedName>
        <fullName evidence="5">TAP domain protein</fullName>
    </submittedName>
</protein>
<evidence type="ECO:0000259" key="3">
    <source>
        <dbReference type="Pfam" id="PF00561"/>
    </source>
</evidence>
<feature type="chain" id="PRO_5003090962" evidence="2">
    <location>
        <begin position="32"/>
        <end position="612"/>
    </location>
</feature>
<evidence type="ECO:0000256" key="2">
    <source>
        <dbReference type="SAM" id="SignalP"/>
    </source>
</evidence>
<proteinExistence type="predicted"/>
<feature type="domain" description="AB hydrolase-1" evidence="3">
    <location>
        <begin position="87"/>
        <end position="229"/>
    </location>
</feature>
<evidence type="ECO:0000256" key="1">
    <source>
        <dbReference type="SAM" id="Phobius"/>
    </source>
</evidence>
<dbReference type="InterPro" id="IPR013595">
    <property type="entry name" value="Pept_S33_TAP-like_C"/>
</dbReference>
<dbReference type="InterPro" id="IPR000073">
    <property type="entry name" value="AB_hydrolase_1"/>
</dbReference>
<dbReference type="Pfam" id="PF00561">
    <property type="entry name" value="Abhydrolase_1"/>
    <property type="match status" value="1"/>
</dbReference>
<accession>D6Y3S9</accession>
<evidence type="ECO:0000313" key="5">
    <source>
        <dbReference type="EMBL" id="ADG89031.1"/>
    </source>
</evidence>
<dbReference type="STRING" id="469371.Tbis_2321"/>
<dbReference type="HOGENOM" id="CLU_025429_0_0_11"/>
<keyword evidence="1" id="KW-1133">Transmembrane helix</keyword>
<dbReference type="SUPFAM" id="SSF53474">
    <property type="entry name" value="alpha/beta-Hydrolases"/>
    <property type="match status" value="1"/>
</dbReference>
<dbReference type="Pfam" id="PF08386">
    <property type="entry name" value="Abhydrolase_4"/>
    <property type="match status" value="1"/>
</dbReference>
<evidence type="ECO:0000313" key="6">
    <source>
        <dbReference type="Proteomes" id="UP000006640"/>
    </source>
</evidence>
<sequence length="612" mass="63702">MRSWRKAAVTAIAAALATLTTLVAPPRAAQATGGTGIEERPCPVPVPAGTTCGYLLAPERRDVPNSKTIKVAFAVHRSAAPDRKPEPVVYASGGPGSSSLEVIGLLARTLPDRDVIVVEQRGGRHSEPRLSCPEIAQALVGTLTTAGPARSEAWPVVKQALACQERLERQHVDLRGYRTAEIAADLVQLRGELGYRRWNLFGVGYATRPVLRAAAADPDGTRAVVLDSFLPAGARWYDQASPALTTAFTALGVGGRFAALVDRLNAEPASFRTRDPLTRKRITVTLTGDDVATLLQSALHDAELIPIVPALVDGLAAGRTGLLRLLFDKAGPGLVSREWGLYYAVQCQDEVPFNTFPADTGPRPFTGVIDAAVCEAWKLPRARDAERATAVPAAGSAGGSTAAPPVLVLGGRYDPATPPQAARQAAASLPGARFAEFAGVGHGVFLGSDCGRRTVEAFLGDPGSTAAPCDPARASRPLILPGEVLVTAAAYTVVTSPVALIPLGVFAVVSAVQLIAALVALLRRRRAGLSALAGLAGVLFSALTALSVATVADPAALSVGVPPELVWYGLLAVAATVLSLIEAFRLNARAIQIVPVLSGLALLAWLYGWLLG</sequence>
<evidence type="ECO:0000259" key="4">
    <source>
        <dbReference type="Pfam" id="PF08386"/>
    </source>
</evidence>
<dbReference type="OrthoDB" id="9796770at2"/>
<dbReference type="RefSeq" id="WP_013132564.1">
    <property type="nucleotide sequence ID" value="NC_014165.1"/>
</dbReference>
<feature type="transmembrane region" description="Helical" evidence="1">
    <location>
        <begin position="529"/>
        <end position="553"/>
    </location>
</feature>
<feature type="domain" description="Peptidase S33 tripeptidyl aminopeptidase-like C-terminal" evidence="4">
    <location>
        <begin position="372"/>
        <end position="462"/>
    </location>
</feature>
<dbReference type="Gene3D" id="3.40.50.1820">
    <property type="entry name" value="alpha/beta hydrolase"/>
    <property type="match status" value="1"/>
</dbReference>
<dbReference type="eggNOG" id="COG0596">
    <property type="taxonomic scope" value="Bacteria"/>
</dbReference>
<dbReference type="GO" id="GO:0003824">
    <property type="term" value="F:catalytic activity"/>
    <property type="evidence" value="ECO:0007669"/>
    <property type="project" value="UniProtKB-ARBA"/>
</dbReference>
<keyword evidence="2" id="KW-0732">Signal</keyword>
<keyword evidence="6" id="KW-1185">Reference proteome</keyword>
<dbReference type="EMBL" id="CP001874">
    <property type="protein sequence ID" value="ADG89031.1"/>
    <property type="molecule type" value="Genomic_DNA"/>
</dbReference>
<feature type="signal peptide" evidence="2">
    <location>
        <begin position="1"/>
        <end position="31"/>
    </location>
</feature>
<gene>
    <name evidence="5" type="ordered locus">Tbis_2321</name>
</gene>
<dbReference type="KEGG" id="tbi:Tbis_2321"/>
<keyword evidence="1" id="KW-0472">Membrane</keyword>
<keyword evidence="1" id="KW-0812">Transmembrane</keyword>
<name>D6Y3S9_THEBD</name>
<feature type="transmembrane region" description="Helical" evidence="1">
    <location>
        <begin position="591"/>
        <end position="610"/>
    </location>
</feature>
<dbReference type="InterPro" id="IPR029058">
    <property type="entry name" value="AB_hydrolase_fold"/>
</dbReference>
<reference evidence="5 6" key="1">
    <citation type="submission" date="2010-01" db="EMBL/GenBank/DDBJ databases">
        <title>The complete genome of Thermobispora bispora DSM 43833.</title>
        <authorList>
            <consortium name="US DOE Joint Genome Institute (JGI-PGF)"/>
            <person name="Lucas S."/>
            <person name="Copeland A."/>
            <person name="Lapidus A."/>
            <person name="Glavina del Rio T."/>
            <person name="Dalin E."/>
            <person name="Tice H."/>
            <person name="Bruce D."/>
            <person name="Goodwin L."/>
            <person name="Pitluck S."/>
            <person name="Kyrpides N."/>
            <person name="Mavromatis K."/>
            <person name="Ivanova N."/>
            <person name="Mikhailova N."/>
            <person name="Chertkov O."/>
            <person name="Brettin T."/>
            <person name="Detter J.C."/>
            <person name="Han C."/>
            <person name="Larimer F."/>
            <person name="Land M."/>
            <person name="Hauser L."/>
            <person name="Markowitz V."/>
            <person name="Cheng J.-F."/>
            <person name="Hugenholtz P."/>
            <person name="Woyke T."/>
            <person name="Wu D."/>
            <person name="Jando M."/>
            <person name="Schneider S."/>
            <person name="Klenk H.-P."/>
            <person name="Eisen J.A."/>
        </authorList>
    </citation>
    <scope>NUCLEOTIDE SEQUENCE [LARGE SCALE GENOMIC DNA]</scope>
    <source>
        <strain evidence="6">ATCC 19993 / DSM 43833 / CBS 139.67 / JCM 10125 / KCTC 9307 / NBRC 14880 / R51</strain>
    </source>
</reference>